<dbReference type="EMBL" id="JADOBH010000005">
    <property type="protein sequence ID" value="MBF7957786.1"/>
    <property type="molecule type" value="Genomic_DNA"/>
</dbReference>
<name>A0ABS0DV88_9GAMM</name>
<organism evidence="1 2">
    <name type="scientific">Rahnella victoriana</name>
    <dbReference type="NCBI Taxonomy" id="1510570"/>
    <lineage>
        <taxon>Bacteria</taxon>
        <taxon>Pseudomonadati</taxon>
        <taxon>Pseudomonadota</taxon>
        <taxon>Gammaproteobacteria</taxon>
        <taxon>Enterobacterales</taxon>
        <taxon>Yersiniaceae</taxon>
        <taxon>Rahnella</taxon>
    </lineage>
</organism>
<gene>
    <name evidence="1" type="ORF">IV431_19690</name>
</gene>
<reference evidence="1 2" key="1">
    <citation type="submission" date="2020-11" db="EMBL/GenBank/DDBJ databases">
        <title>Taxonomic investigation of Rahnella spp.</title>
        <authorList>
            <person name="Lee S.D."/>
        </authorList>
    </citation>
    <scope>NUCLEOTIDE SEQUENCE [LARGE SCALE GENOMIC DNA]</scope>
    <source>
        <strain evidence="1 2">SAP-10</strain>
    </source>
</reference>
<dbReference type="InterPro" id="IPR010982">
    <property type="entry name" value="Lambda_DNA-bd_dom_sf"/>
</dbReference>
<proteinExistence type="predicted"/>
<evidence type="ECO:0000313" key="2">
    <source>
        <dbReference type="Proteomes" id="UP000600307"/>
    </source>
</evidence>
<keyword evidence="2" id="KW-1185">Reference proteome</keyword>
<dbReference type="Proteomes" id="UP000600307">
    <property type="component" value="Unassembled WGS sequence"/>
</dbReference>
<evidence type="ECO:0000313" key="1">
    <source>
        <dbReference type="EMBL" id="MBF7957786.1"/>
    </source>
</evidence>
<dbReference type="SUPFAM" id="SSF47413">
    <property type="entry name" value="lambda repressor-like DNA-binding domains"/>
    <property type="match status" value="1"/>
</dbReference>
<accession>A0ABS0DV88</accession>
<comment type="caution">
    <text evidence="1">The sequence shown here is derived from an EMBL/GenBank/DDBJ whole genome shotgun (WGS) entry which is preliminary data.</text>
</comment>
<dbReference type="RefSeq" id="WP_195817994.1">
    <property type="nucleotide sequence ID" value="NZ_JADOBH010000005.1"/>
</dbReference>
<protein>
    <submittedName>
        <fullName evidence="1">Helix-turn-helix transcriptional regulator</fullName>
    </submittedName>
</protein>
<sequence length="97" mass="11293">MTLKSVETFLAQLSESERKMFIDRLDTFRRFPFDLSELKPLIMREMKQQNITYEEMALQIGTSLSTLKRMIADPAGSKTNNLHTLLNELGINVWLDK</sequence>